<sequence length="87" mass="9921">MHVCTCEVVFRVLKEFVCICWRVRAVTPQLLHYLKLDRLGSSSPDFGSLYIFTCAASCPLPRTVTHGDGTISMVEYEREVLIRQMVP</sequence>
<comment type="caution">
    <text evidence="1">The sequence shown here is derived from an EMBL/GenBank/DDBJ whole genome shotgun (WGS) entry which is preliminary data.</text>
</comment>
<evidence type="ECO:0000313" key="1">
    <source>
        <dbReference type="EMBL" id="KAA0197392.1"/>
    </source>
</evidence>
<organism evidence="1 2">
    <name type="scientific">Fasciolopsis buskii</name>
    <dbReference type="NCBI Taxonomy" id="27845"/>
    <lineage>
        <taxon>Eukaryota</taxon>
        <taxon>Metazoa</taxon>
        <taxon>Spiralia</taxon>
        <taxon>Lophotrochozoa</taxon>
        <taxon>Platyhelminthes</taxon>
        <taxon>Trematoda</taxon>
        <taxon>Digenea</taxon>
        <taxon>Plagiorchiida</taxon>
        <taxon>Echinostomata</taxon>
        <taxon>Echinostomatoidea</taxon>
        <taxon>Fasciolidae</taxon>
        <taxon>Fasciolopsis</taxon>
    </lineage>
</organism>
<dbReference type="EMBL" id="LUCM01002404">
    <property type="protein sequence ID" value="KAA0197392.1"/>
    <property type="molecule type" value="Genomic_DNA"/>
</dbReference>
<accession>A0A8E0VMD2</accession>
<evidence type="ECO:0000313" key="2">
    <source>
        <dbReference type="Proteomes" id="UP000728185"/>
    </source>
</evidence>
<name>A0A8E0VMD2_9TREM</name>
<proteinExistence type="predicted"/>
<keyword evidence="2" id="KW-1185">Reference proteome</keyword>
<dbReference type="OrthoDB" id="443682at2759"/>
<protein>
    <submittedName>
        <fullName evidence="1">Uncharacterized protein</fullName>
    </submittedName>
</protein>
<dbReference type="Proteomes" id="UP000728185">
    <property type="component" value="Unassembled WGS sequence"/>
</dbReference>
<reference evidence="1" key="1">
    <citation type="submission" date="2019-05" db="EMBL/GenBank/DDBJ databases">
        <title>Annotation for the trematode Fasciolopsis buski.</title>
        <authorList>
            <person name="Choi Y.-J."/>
        </authorList>
    </citation>
    <scope>NUCLEOTIDE SEQUENCE</scope>
    <source>
        <strain evidence="1">HT</strain>
        <tissue evidence="1">Whole worm</tissue>
    </source>
</reference>
<gene>
    <name evidence="1" type="ORF">FBUS_09847</name>
</gene>
<dbReference type="AlphaFoldDB" id="A0A8E0VMD2"/>